<feature type="transmembrane region" description="Helical" evidence="1">
    <location>
        <begin position="12"/>
        <end position="34"/>
    </location>
</feature>
<organism evidence="2 3">
    <name type="scientific">Photobacterium lutimaris</name>
    <dbReference type="NCBI Taxonomy" id="388278"/>
    <lineage>
        <taxon>Bacteria</taxon>
        <taxon>Pseudomonadati</taxon>
        <taxon>Pseudomonadota</taxon>
        <taxon>Gammaproteobacteria</taxon>
        <taxon>Vibrionales</taxon>
        <taxon>Vibrionaceae</taxon>
        <taxon>Photobacterium</taxon>
    </lineage>
</organism>
<feature type="transmembrane region" description="Helical" evidence="1">
    <location>
        <begin position="40"/>
        <end position="61"/>
    </location>
</feature>
<reference evidence="2 3" key="1">
    <citation type="submission" date="2018-03" db="EMBL/GenBank/DDBJ databases">
        <title>Whole genome sequencing of Histamine producing bacteria.</title>
        <authorList>
            <person name="Butler K."/>
        </authorList>
    </citation>
    <scope>NUCLEOTIDE SEQUENCE [LARGE SCALE GENOMIC DNA]</scope>
    <source>
        <strain evidence="2 3">JCM 13586</strain>
    </source>
</reference>
<evidence type="ECO:0000313" key="3">
    <source>
        <dbReference type="Proteomes" id="UP000241222"/>
    </source>
</evidence>
<sequence length="72" mass="8087">MCRAIFTLQPSRLFKLQLVMTNITILISSLVLMLGLGTPIGSVAGFILLIATIYRVIIGLYKYHVYEKKTLN</sequence>
<gene>
    <name evidence="2" type="ORF">C9I99_13105</name>
</gene>
<keyword evidence="3" id="KW-1185">Reference proteome</keyword>
<accession>A0A2T3IYM3</accession>
<name>A0A2T3IYM3_9GAMM</name>
<evidence type="ECO:0000313" key="2">
    <source>
        <dbReference type="EMBL" id="PSU33700.1"/>
    </source>
</evidence>
<keyword evidence="1" id="KW-0472">Membrane</keyword>
<evidence type="ECO:0000256" key="1">
    <source>
        <dbReference type="SAM" id="Phobius"/>
    </source>
</evidence>
<dbReference type="AlphaFoldDB" id="A0A2T3IYM3"/>
<keyword evidence="1" id="KW-1133">Transmembrane helix</keyword>
<keyword evidence="1" id="KW-0812">Transmembrane</keyword>
<dbReference type="EMBL" id="PYMH01000005">
    <property type="protein sequence ID" value="PSU33700.1"/>
    <property type="molecule type" value="Genomic_DNA"/>
</dbReference>
<proteinExistence type="predicted"/>
<comment type="caution">
    <text evidence="2">The sequence shown here is derived from an EMBL/GenBank/DDBJ whole genome shotgun (WGS) entry which is preliminary data.</text>
</comment>
<dbReference type="Proteomes" id="UP000241222">
    <property type="component" value="Unassembled WGS sequence"/>
</dbReference>
<protein>
    <submittedName>
        <fullName evidence="2">Uncharacterized protein</fullName>
    </submittedName>
</protein>